<keyword evidence="7" id="KW-1185">Reference proteome</keyword>
<protein>
    <recommendedName>
        <fullName evidence="8">FAD dependent oxidoreductase</fullName>
    </recommendedName>
</protein>
<evidence type="ECO:0000256" key="5">
    <source>
        <dbReference type="ARBA" id="ARBA00023014"/>
    </source>
</evidence>
<dbReference type="GO" id="GO:0051539">
    <property type="term" value="F:4 iron, 4 sulfur cluster binding"/>
    <property type="evidence" value="ECO:0007669"/>
    <property type="project" value="UniProtKB-KW"/>
</dbReference>
<name>A0A918QBC7_9BACT</name>
<dbReference type="Gene3D" id="2.60.120.260">
    <property type="entry name" value="Galactose-binding domain-like"/>
    <property type="match status" value="1"/>
</dbReference>
<reference evidence="6" key="1">
    <citation type="journal article" date="2014" name="Int. J. Syst. Evol. Microbiol.">
        <title>Complete genome sequence of Corynebacterium casei LMG S-19264T (=DSM 44701T), isolated from a smear-ripened cheese.</title>
        <authorList>
            <consortium name="US DOE Joint Genome Institute (JGI-PGF)"/>
            <person name="Walter F."/>
            <person name="Albersmeier A."/>
            <person name="Kalinowski J."/>
            <person name="Ruckert C."/>
        </authorList>
    </citation>
    <scope>NUCLEOTIDE SEQUENCE</scope>
    <source>
        <strain evidence="6">KCTC 12368</strain>
    </source>
</reference>
<dbReference type="InterPro" id="IPR039650">
    <property type="entry name" value="HdrA-like"/>
</dbReference>
<dbReference type="GO" id="GO:0046872">
    <property type="term" value="F:metal ion binding"/>
    <property type="evidence" value="ECO:0007669"/>
    <property type="project" value="UniProtKB-KW"/>
</dbReference>
<dbReference type="PANTHER" id="PTHR43498">
    <property type="entry name" value="FERREDOXIN:COB-COM HETERODISULFIDE REDUCTASE SUBUNIT A"/>
    <property type="match status" value="1"/>
</dbReference>
<dbReference type="InterPro" id="IPR036188">
    <property type="entry name" value="FAD/NAD-bd_sf"/>
</dbReference>
<evidence type="ECO:0000256" key="4">
    <source>
        <dbReference type="ARBA" id="ARBA00023004"/>
    </source>
</evidence>
<dbReference type="AlphaFoldDB" id="A0A918QBC7"/>
<organism evidence="6 7">
    <name type="scientific">Echinicola pacifica</name>
    <dbReference type="NCBI Taxonomy" id="346377"/>
    <lineage>
        <taxon>Bacteria</taxon>
        <taxon>Pseudomonadati</taxon>
        <taxon>Bacteroidota</taxon>
        <taxon>Cytophagia</taxon>
        <taxon>Cytophagales</taxon>
        <taxon>Cyclobacteriaceae</taxon>
        <taxon>Echinicola</taxon>
    </lineage>
</organism>
<evidence type="ECO:0000313" key="7">
    <source>
        <dbReference type="Proteomes" id="UP000619457"/>
    </source>
</evidence>
<sequence length="641" mass="72348">MKRRKFFKQTAGAGLLSGLLPLSIRVNDDPVNLGKRSNDHWEQMGKGKIGIPKRQKTVQYDVAVIGAGMAGISAAVASARNGAKTVLINDRPVLGGNASSEIRVTVNGVQSLQNKHRVERETGIIEEMLIDNWYFNPQESYPVWDHVVYDYVSQQSNLDIMLNTQAIDAVMHDSGTIKSAICWQLTTETAFTINAKYFIDCSGDGLLAATAGAEYRTGREARSEFDESFAPEVADGWQMGATLMMITKDMEKPMPYYPPSFMIPYQAEKAHDRKINQFKEGYWWVELGSDDDIIADQETNRHKLMGYMHGVWNYIKNSGEFPEADNLVLDWVGSLPGRRESRRFMGDYILTQKDMETYKHFEDAIGYGGWSLDEHNPGGIENLSEPPSYFHDRFNKPYEVPFRSLYSKNIKNLMFAGRNVSVTHIALSSTRIQGTCALMGQAVGTAAALCLSHQLSPRMLAQNNIDLLQEQLLRDDVYIPNRPSRDPKDLARQCQVIFGDSTATGDAKLLLDGISRDEIDQIHHWSSSSKPAQLQLEWLEAQPISEVLIKADTNLQRKIMMHKNPDKNEEQILAVPPELVRELVLEARVAGAWKEIAQLSDNRRRMIKLSFAPVQTSALRIKFKDTWGADQVKIYEVRCYS</sequence>
<dbReference type="GO" id="GO:0016491">
    <property type="term" value="F:oxidoreductase activity"/>
    <property type="evidence" value="ECO:0007669"/>
    <property type="project" value="UniProtKB-KW"/>
</dbReference>
<keyword evidence="1" id="KW-0004">4Fe-4S</keyword>
<gene>
    <name evidence="6" type="ORF">GCM10007049_34200</name>
</gene>
<dbReference type="Proteomes" id="UP000619457">
    <property type="component" value="Unassembled WGS sequence"/>
</dbReference>
<evidence type="ECO:0000313" key="6">
    <source>
        <dbReference type="EMBL" id="GGZ38079.1"/>
    </source>
</evidence>
<dbReference type="PANTHER" id="PTHR43498:SF1">
    <property type="entry name" value="COB--COM HETERODISULFIDE REDUCTASE IRON-SULFUR SUBUNIT A"/>
    <property type="match status" value="1"/>
</dbReference>
<accession>A0A918QBC7</accession>
<evidence type="ECO:0000256" key="3">
    <source>
        <dbReference type="ARBA" id="ARBA00023002"/>
    </source>
</evidence>
<dbReference type="RefSeq" id="WP_018475698.1">
    <property type="nucleotide sequence ID" value="NZ_BMWX01000007.1"/>
</dbReference>
<keyword evidence="4" id="KW-0408">Iron</keyword>
<dbReference type="Gene3D" id="3.50.50.60">
    <property type="entry name" value="FAD/NAD(P)-binding domain"/>
    <property type="match status" value="1"/>
</dbReference>
<evidence type="ECO:0000256" key="2">
    <source>
        <dbReference type="ARBA" id="ARBA00022723"/>
    </source>
</evidence>
<evidence type="ECO:0000256" key="1">
    <source>
        <dbReference type="ARBA" id="ARBA00022485"/>
    </source>
</evidence>
<comment type="caution">
    <text evidence="6">The sequence shown here is derived from an EMBL/GenBank/DDBJ whole genome shotgun (WGS) entry which is preliminary data.</text>
</comment>
<proteinExistence type="predicted"/>
<evidence type="ECO:0008006" key="8">
    <source>
        <dbReference type="Google" id="ProtNLM"/>
    </source>
</evidence>
<keyword evidence="3" id="KW-0560">Oxidoreductase</keyword>
<keyword evidence="5" id="KW-0411">Iron-sulfur</keyword>
<dbReference type="Pfam" id="PF12831">
    <property type="entry name" value="FAD_oxidored"/>
    <property type="match status" value="1"/>
</dbReference>
<dbReference type="SUPFAM" id="SSF51905">
    <property type="entry name" value="FAD/NAD(P)-binding domain"/>
    <property type="match status" value="1"/>
</dbReference>
<keyword evidence="2" id="KW-0479">Metal-binding</keyword>
<reference evidence="6" key="2">
    <citation type="submission" date="2020-09" db="EMBL/GenBank/DDBJ databases">
        <authorList>
            <person name="Sun Q."/>
            <person name="Kim S."/>
        </authorList>
    </citation>
    <scope>NUCLEOTIDE SEQUENCE</scope>
    <source>
        <strain evidence="6">KCTC 12368</strain>
    </source>
</reference>
<dbReference type="EMBL" id="BMWX01000007">
    <property type="protein sequence ID" value="GGZ38079.1"/>
    <property type="molecule type" value="Genomic_DNA"/>
</dbReference>